<keyword evidence="1" id="KW-0460">Magnesium</keyword>
<name>A0A271LWW9_9HYPH</name>
<gene>
    <name evidence="3" type="ORF">CIT26_02350</name>
</gene>
<evidence type="ECO:0000313" key="4">
    <source>
        <dbReference type="Proteomes" id="UP000216442"/>
    </source>
</evidence>
<dbReference type="PANTHER" id="PTHR35901">
    <property type="entry name" value="RIBONUCLEASE VAPC3"/>
    <property type="match status" value="1"/>
</dbReference>
<keyword evidence="4" id="KW-1185">Reference proteome</keyword>
<feature type="domain" description="PIN" evidence="2">
    <location>
        <begin position="6"/>
        <end position="121"/>
    </location>
</feature>
<dbReference type="PANTHER" id="PTHR35901:SF1">
    <property type="entry name" value="EXONUCLEASE VAPC9"/>
    <property type="match status" value="1"/>
</dbReference>
<evidence type="ECO:0000313" key="3">
    <source>
        <dbReference type="EMBL" id="PAQ11850.1"/>
    </source>
</evidence>
<dbReference type="Proteomes" id="UP000216442">
    <property type="component" value="Unassembled WGS sequence"/>
</dbReference>
<protein>
    <submittedName>
        <fullName evidence="3">VapC toxin family PIN domain ribonuclease</fullName>
    </submittedName>
</protein>
<accession>A0A271LWW9</accession>
<dbReference type="EMBL" id="NPKJ01000013">
    <property type="protein sequence ID" value="PAQ11850.1"/>
    <property type="molecule type" value="Genomic_DNA"/>
</dbReference>
<dbReference type="Gene3D" id="3.40.50.1010">
    <property type="entry name" value="5'-nuclease"/>
    <property type="match status" value="1"/>
</dbReference>
<dbReference type="OrthoDB" id="9798446at2"/>
<dbReference type="Pfam" id="PF01850">
    <property type="entry name" value="PIN"/>
    <property type="match status" value="1"/>
</dbReference>
<comment type="caution">
    <text evidence="3">The sequence shown here is derived from an EMBL/GenBank/DDBJ whole genome shotgun (WGS) entry which is preliminary data.</text>
</comment>
<sequence>MMAFDLDASVAAAWLLPEEHSEAAEALIGALTAQCPVLSLFWHEARSIVLMAERRNRIAPGEAIAAMGRLRRLPLEDAGTGGDGSVLALATSHGLSAYDAAYLSLALERTLPLATLERKLVAAALAEGVEMGGLLGNG</sequence>
<evidence type="ECO:0000256" key="1">
    <source>
        <dbReference type="ARBA" id="ARBA00022842"/>
    </source>
</evidence>
<evidence type="ECO:0000259" key="2">
    <source>
        <dbReference type="Pfam" id="PF01850"/>
    </source>
</evidence>
<dbReference type="RefSeq" id="WP_095491072.1">
    <property type="nucleotide sequence ID" value="NZ_NPKJ01000013.1"/>
</dbReference>
<dbReference type="CDD" id="cd09873">
    <property type="entry name" value="PIN_Pae0151-like"/>
    <property type="match status" value="1"/>
</dbReference>
<dbReference type="InterPro" id="IPR044153">
    <property type="entry name" value="PIN_Pae0151-like"/>
</dbReference>
<proteinExistence type="predicted"/>
<dbReference type="InterPro" id="IPR029060">
    <property type="entry name" value="PIN-like_dom_sf"/>
</dbReference>
<reference evidence="3 4" key="1">
    <citation type="submission" date="2017-08" db="EMBL/GenBank/DDBJ databases">
        <title>Mesorhizobium wenxinae sp. nov., a novel rhizobial species isolated from root nodules of chickpea (Cicer arietinum L.).</title>
        <authorList>
            <person name="Zhang J."/>
        </authorList>
    </citation>
    <scope>NUCLEOTIDE SEQUENCE [LARGE SCALE GENOMIC DNA]</scope>
    <source>
        <strain evidence="3 4">SDW018</strain>
    </source>
</reference>
<organism evidence="3 4">
    <name type="scientific">Mesorhizobium temperatum</name>
    <dbReference type="NCBI Taxonomy" id="241416"/>
    <lineage>
        <taxon>Bacteria</taxon>
        <taxon>Pseudomonadati</taxon>
        <taxon>Pseudomonadota</taxon>
        <taxon>Alphaproteobacteria</taxon>
        <taxon>Hyphomicrobiales</taxon>
        <taxon>Phyllobacteriaceae</taxon>
        <taxon>Mesorhizobium</taxon>
    </lineage>
</organism>
<dbReference type="InterPro" id="IPR002716">
    <property type="entry name" value="PIN_dom"/>
</dbReference>
<dbReference type="AlphaFoldDB" id="A0A271LWW9"/>
<dbReference type="SUPFAM" id="SSF88723">
    <property type="entry name" value="PIN domain-like"/>
    <property type="match status" value="1"/>
</dbReference>
<dbReference type="InterPro" id="IPR051619">
    <property type="entry name" value="TypeII_TA_RNase_PINc/VapC"/>
</dbReference>